<dbReference type="Proteomes" id="UP000516013">
    <property type="component" value="Chromosome"/>
</dbReference>
<keyword evidence="2" id="KW-1185">Reference proteome</keyword>
<protein>
    <submittedName>
        <fullName evidence="1">Uncharacterized protein</fullName>
    </submittedName>
</protein>
<dbReference type="RefSeq" id="WP_187706670.1">
    <property type="nucleotide sequence ID" value="NZ_CP060822.1"/>
</dbReference>
<reference evidence="1 2" key="1">
    <citation type="submission" date="2020-08" db="EMBL/GenBank/DDBJ databases">
        <title>Complete genome sequence of Raphidiopsis curvispora isolated from drinking water reservoir in South Korea.</title>
        <authorList>
            <person name="Jeong J."/>
        </authorList>
    </citation>
    <scope>NUCLEOTIDE SEQUENCE [LARGE SCALE GENOMIC DNA]</scope>
    <source>
        <strain evidence="1 2">GIHE-G1</strain>
    </source>
</reference>
<evidence type="ECO:0000313" key="2">
    <source>
        <dbReference type="Proteomes" id="UP000516013"/>
    </source>
</evidence>
<organism evidence="1 2">
    <name type="scientific">Cylindrospermopsis curvispora GIHE-G1</name>
    <dbReference type="NCBI Taxonomy" id="2666332"/>
    <lineage>
        <taxon>Bacteria</taxon>
        <taxon>Bacillati</taxon>
        <taxon>Cyanobacteriota</taxon>
        <taxon>Cyanophyceae</taxon>
        <taxon>Nostocales</taxon>
        <taxon>Aphanizomenonaceae</taxon>
        <taxon>Cylindrospermopsis</taxon>
    </lineage>
</organism>
<dbReference type="EMBL" id="CP060822">
    <property type="protein sequence ID" value="QNP30238.1"/>
    <property type="molecule type" value="Genomic_DNA"/>
</dbReference>
<gene>
    <name evidence="1" type="ORF">IAR63_04000</name>
</gene>
<dbReference type="PROSITE" id="PS51257">
    <property type="entry name" value="PROKAR_LIPOPROTEIN"/>
    <property type="match status" value="1"/>
</dbReference>
<evidence type="ECO:0000313" key="1">
    <source>
        <dbReference type="EMBL" id="QNP30238.1"/>
    </source>
</evidence>
<dbReference type="KEGG" id="ccur:IAR63_04000"/>
<sequence length="212" mass="22532">MSAKIIALAISSLAISGCGLENSSNSPGEGQKPPASFQLTNPVVPAKIVPVVKSNNIQVTPSTTQNSSARPLPKARRDPFGEIVRVPQKISTLPSVVMSTNASPNPPKKPVVIKGQNSVKPLLPKVPDTKLAQDILVSGVILVDKQARAIIALPEDPTGRYVEAGEKLPNGILIKRIEINQCDNPVVVLEQFGVEIKKVVKGEFPEDGNELC</sequence>
<proteinExistence type="predicted"/>
<name>A0A7H0F2H2_9CYAN</name>
<dbReference type="AlphaFoldDB" id="A0A7H0F2H2"/>
<accession>A0A7H0F2H2</accession>